<evidence type="ECO:0000256" key="8">
    <source>
        <dbReference type="ARBA" id="ARBA00022777"/>
    </source>
</evidence>
<dbReference type="PIRSF" id="PIRSF000641">
    <property type="entry name" value="SRK"/>
    <property type="match status" value="1"/>
</dbReference>
<feature type="chain" id="PRO_5029683035" description="Receptor-like serine/threonine-protein kinase" evidence="20">
    <location>
        <begin position="21"/>
        <end position="787"/>
    </location>
</feature>
<feature type="domain" description="Bulb-type lectin" evidence="22">
    <location>
        <begin position="17"/>
        <end position="145"/>
    </location>
</feature>
<dbReference type="InterPro" id="IPR000858">
    <property type="entry name" value="S_locus_glycoprot_dom"/>
</dbReference>
<dbReference type="CDD" id="cd00028">
    <property type="entry name" value="B_lectin"/>
    <property type="match status" value="1"/>
</dbReference>
<evidence type="ECO:0000313" key="25">
    <source>
        <dbReference type="Proteomes" id="UP000541444"/>
    </source>
</evidence>
<evidence type="ECO:0000256" key="7">
    <source>
        <dbReference type="ARBA" id="ARBA00022741"/>
    </source>
</evidence>
<comment type="subcellular location">
    <subcellularLocation>
        <location evidence="1">Membrane</location>
        <topology evidence="1">Single-pass type I membrane protein</topology>
    </subcellularLocation>
</comment>
<evidence type="ECO:0000256" key="11">
    <source>
        <dbReference type="ARBA" id="ARBA00023136"/>
    </source>
</evidence>
<dbReference type="InterPro" id="IPR000719">
    <property type="entry name" value="Prot_kinase_dom"/>
</dbReference>
<dbReference type="FunFam" id="3.30.200.20:FF:000059">
    <property type="entry name" value="S-receptor-like serine/threonine-protein kinase"/>
    <property type="match status" value="1"/>
</dbReference>
<dbReference type="OrthoDB" id="619632at2759"/>
<evidence type="ECO:0000313" key="24">
    <source>
        <dbReference type="EMBL" id="KAF6162000.1"/>
    </source>
</evidence>
<feature type="domain" description="Protein kinase" evidence="21">
    <location>
        <begin position="502"/>
        <end position="787"/>
    </location>
</feature>
<keyword evidence="2 17" id="KW-0723">Serine/threonine-protein kinase</keyword>
<evidence type="ECO:0000259" key="22">
    <source>
        <dbReference type="PROSITE" id="PS50927"/>
    </source>
</evidence>
<keyword evidence="8 17" id="KW-0418">Kinase</keyword>
<comment type="catalytic activity">
    <reaction evidence="15 17">
        <text>L-threonyl-[protein] + ATP = O-phospho-L-threonyl-[protein] + ADP + H(+)</text>
        <dbReference type="Rhea" id="RHEA:46608"/>
        <dbReference type="Rhea" id="RHEA-COMP:11060"/>
        <dbReference type="Rhea" id="RHEA-COMP:11605"/>
        <dbReference type="ChEBI" id="CHEBI:15378"/>
        <dbReference type="ChEBI" id="CHEBI:30013"/>
        <dbReference type="ChEBI" id="CHEBI:30616"/>
        <dbReference type="ChEBI" id="CHEBI:61977"/>
        <dbReference type="ChEBI" id="CHEBI:456216"/>
        <dbReference type="EC" id="2.7.11.1"/>
    </reaction>
</comment>
<keyword evidence="3" id="KW-0245">EGF-like domain</keyword>
<dbReference type="InterPro" id="IPR011009">
    <property type="entry name" value="Kinase-like_dom_sf"/>
</dbReference>
<feature type="signal peptide" evidence="20">
    <location>
        <begin position="1"/>
        <end position="20"/>
    </location>
</feature>
<dbReference type="Pfam" id="PF00954">
    <property type="entry name" value="S_locus_glycop"/>
    <property type="match status" value="1"/>
</dbReference>
<keyword evidence="7 17" id="KW-0547">Nucleotide-binding</keyword>
<keyword evidence="4 17" id="KW-0808">Transferase</keyword>
<dbReference type="PROSITE" id="PS50011">
    <property type="entry name" value="PROTEIN_KINASE_DOM"/>
    <property type="match status" value="1"/>
</dbReference>
<evidence type="ECO:0000256" key="18">
    <source>
        <dbReference type="PROSITE-ProRule" id="PRU10141"/>
    </source>
</evidence>
<evidence type="ECO:0000256" key="3">
    <source>
        <dbReference type="ARBA" id="ARBA00022536"/>
    </source>
</evidence>
<dbReference type="GO" id="GO:0004674">
    <property type="term" value="F:protein serine/threonine kinase activity"/>
    <property type="evidence" value="ECO:0007669"/>
    <property type="project" value="UniProtKB-KW"/>
</dbReference>
<feature type="binding site" evidence="18">
    <location>
        <position position="530"/>
    </location>
    <ligand>
        <name>ATP</name>
        <dbReference type="ChEBI" id="CHEBI:30616"/>
    </ligand>
</feature>
<proteinExistence type="inferred from homology"/>
<name>A0A7J7N4P8_9MAGN</name>
<dbReference type="SMART" id="SM00108">
    <property type="entry name" value="B_lectin"/>
    <property type="match status" value="1"/>
</dbReference>
<keyword evidence="5 19" id="KW-0812">Transmembrane</keyword>
<dbReference type="PROSITE" id="PS50927">
    <property type="entry name" value="BULB_LECTIN"/>
    <property type="match status" value="1"/>
</dbReference>
<evidence type="ECO:0000256" key="17">
    <source>
        <dbReference type="PIRNR" id="PIRNR000641"/>
    </source>
</evidence>
<evidence type="ECO:0000256" key="1">
    <source>
        <dbReference type="ARBA" id="ARBA00004479"/>
    </source>
</evidence>
<evidence type="ECO:0000256" key="6">
    <source>
        <dbReference type="ARBA" id="ARBA00022729"/>
    </source>
</evidence>
<dbReference type="InterPro" id="IPR024171">
    <property type="entry name" value="SRK-like_kinase"/>
</dbReference>
<dbReference type="InterPro" id="IPR001480">
    <property type="entry name" value="Bulb-type_lectin_dom"/>
</dbReference>
<keyword evidence="12" id="KW-1015">Disulfide bond</keyword>
<protein>
    <recommendedName>
        <fullName evidence="17">Receptor-like serine/threonine-protein kinase</fullName>
        <ecNumber evidence="17">2.7.11.1</ecNumber>
    </recommendedName>
</protein>
<keyword evidence="25" id="KW-1185">Reference proteome</keyword>
<dbReference type="PROSITE" id="PS00107">
    <property type="entry name" value="PROTEIN_KINASE_ATP"/>
    <property type="match status" value="1"/>
</dbReference>
<dbReference type="PROSITE" id="PS00108">
    <property type="entry name" value="PROTEIN_KINASE_ST"/>
    <property type="match status" value="1"/>
</dbReference>
<dbReference type="InterPro" id="IPR008271">
    <property type="entry name" value="Ser/Thr_kinase_AS"/>
</dbReference>
<dbReference type="InterPro" id="IPR017441">
    <property type="entry name" value="Protein_kinase_ATP_BS"/>
</dbReference>
<evidence type="ECO:0000256" key="2">
    <source>
        <dbReference type="ARBA" id="ARBA00022527"/>
    </source>
</evidence>
<dbReference type="Proteomes" id="UP000541444">
    <property type="component" value="Unassembled WGS sequence"/>
</dbReference>
<gene>
    <name evidence="24" type="ORF">GIB67_021921</name>
</gene>
<comment type="similarity">
    <text evidence="17">Belongs to the protein kinase superfamily. Ser/Thr protein kinase family.</text>
</comment>
<feature type="domain" description="Apple" evidence="23">
    <location>
        <begin position="319"/>
        <end position="406"/>
    </location>
</feature>
<evidence type="ECO:0000256" key="13">
    <source>
        <dbReference type="ARBA" id="ARBA00023170"/>
    </source>
</evidence>
<evidence type="ECO:0000256" key="20">
    <source>
        <dbReference type="SAM" id="SignalP"/>
    </source>
</evidence>
<dbReference type="Gene3D" id="1.10.510.10">
    <property type="entry name" value="Transferase(Phosphotransferase) domain 1"/>
    <property type="match status" value="1"/>
</dbReference>
<dbReference type="SUPFAM" id="SSF51110">
    <property type="entry name" value="alpha-D-mannose-specific plant lectins"/>
    <property type="match status" value="1"/>
</dbReference>
<keyword evidence="13" id="KW-0675">Receptor</keyword>
<comment type="caution">
    <text evidence="24">The sequence shown here is derived from an EMBL/GenBank/DDBJ whole genome shotgun (WGS) entry which is preliminary data.</text>
</comment>
<accession>A0A7J7N4P8</accession>
<dbReference type="PROSITE" id="PS50948">
    <property type="entry name" value="PAN"/>
    <property type="match status" value="1"/>
</dbReference>
<feature type="transmembrane region" description="Helical" evidence="19">
    <location>
        <begin position="442"/>
        <end position="468"/>
    </location>
</feature>
<organism evidence="24 25">
    <name type="scientific">Kingdonia uniflora</name>
    <dbReference type="NCBI Taxonomy" id="39325"/>
    <lineage>
        <taxon>Eukaryota</taxon>
        <taxon>Viridiplantae</taxon>
        <taxon>Streptophyta</taxon>
        <taxon>Embryophyta</taxon>
        <taxon>Tracheophyta</taxon>
        <taxon>Spermatophyta</taxon>
        <taxon>Magnoliopsida</taxon>
        <taxon>Ranunculales</taxon>
        <taxon>Circaeasteraceae</taxon>
        <taxon>Kingdonia</taxon>
    </lineage>
</organism>
<evidence type="ECO:0000259" key="23">
    <source>
        <dbReference type="PROSITE" id="PS50948"/>
    </source>
</evidence>
<evidence type="ECO:0000256" key="5">
    <source>
        <dbReference type="ARBA" id="ARBA00022692"/>
    </source>
</evidence>
<dbReference type="SMART" id="SM00220">
    <property type="entry name" value="S_TKc"/>
    <property type="match status" value="1"/>
</dbReference>
<keyword evidence="10 19" id="KW-1133">Transmembrane helix</keyword>
<evidence type="ECO:0000256" key="10">
    <source>
        <dbReference type="ARBA" id="ARBA00022989"/>
    </source>
</evidence>
<dbReference type="EMBL" id="JACGCM010001064">
    <property type="protein sequence ID" value="KAF6162000.1"/>
    <property type="molecule type" value="Genomic_DNA"/>
</dbReference>
<dbReference type="Pfam" id="PF01453">
    <property type="entry name" value="B_lectin"/>
    <property type="match status" value="1"/>
</dbReference>
<dbReference type="GO" id="GO:0016020">
    <property type="term" value="C:membrane"/>
    <property type="evidence" value="ECO:0007669"/>
    <property type="project" value="UniProtKB-SubCell"/>
</dbReference>
<dbReference type="CDD" id="cd00053">
    <property type="entry name" value="EGF"/>
    <property type="match status" value="1"/>
</dbReference>
<keyword evidence="11 19" id="KW-0472">Membrane</keyword>
<evidence type="ECO:0000256" key="19">
    <source>
        <dbReference type="SAM" id="Phobius"/>
    </source>
</evidence>
<dbReference type="Pfam" id="PF00069">
    <property type="entry name" value="Pkinase"/>
    <property type="match status" value="1"/>
</dbReference>
<dbReference type="GO" id="GO:0048544">
    <property type="term" value="P:recognition of pollen"/>
    <property type="evidence" value="ECO:0007669"/>
    <property type="project" value="InterPro"/>
</dbReference>
<sequence>MKTPLLLLLFTLMIPSPSSSIQLQSLSKGSSLFSDKPDDVLVSPNGVFFAGFYGVGDNAYCFAIWFAKSFGSTVVWIANRDHPVNGIGSSLSLVSDGNLLLTDAGQINIWVTSTISTSSVHLCLMDTGNLVLETSKNFILWQSFDSPTDTLLPQQPLTRNTKLVSSRTRGNYSSGSYSLYFDNDNVLRILFDGPMTSSIYWPDPSISIWSAGRTTYNNTRIGVLDLSGHFLSSDSFKFLAADLGEGPKRRLTIDFDGNLRLYSLNEKLDWDVSWQAINAPCKTHGICGPNSICVYEPDRRCSCLPGFVVKDRTDWSYGCESRSNFSFEGAKSKFVNLHNVDFYGYDLNFFHNVTWENCKKNCLQQFTCKAFMYRMDNGMYDCYLKSFLLNGYRAPDFQGSMYLRVPEDSSESLNDTSHVLSCSSEAHEELPRMYKEKHDTRYLRYLFWFVSIIGGVEMICIILGWWFLFKTQGNSSIFDQGYLSAASGFRKFTYAELKKETRCFTEEIGRGGGGVVYKGVLSDNRVAAIKRLHEANQEEGEFFAEVSIIGRINHMNLIEMWGFCAEGKHRLLVYEYMEHGSLAKNLLSNVFDWEKRLKTALGTAKGLAYLHEECLEWVLHCDVKPQNILLDENFNPKVADFGLSKLLDRGNLNNTDFSAIRGTRGYMAPEWVYSLPITSKVDVYSYGIVVLELVTGKSPTGSYVVESLGETEPRHLVTWVREKIEANSTSMGSGFEEIMDSRIVEQCDLVKAEILMRIALQCVEEERDARPTMKQVVEMLQRLGRDH</sequence>
<evidence type="ECO:0000256" key="16">
    <source>
        <dbReference type="ARBA" id="ARBA00048679"/>
    </source>
</evidence>
<dbReference type="InterPro" id="IPR003609">
    <property type="entry name" value="Pan_app"/>
</dbReference>
<comment type="catalytic activity">
    <reaction evidence="16 17">
        <text>L-seryl-[protein] + ATP = O-phospho-L-seryl-[protein] + ADP + H(+)</text>
        <dbReference type="Rhea" id="RHEA:17989"/>
        <dbReference type="Rhea" id="RHEA-COMP:9863"/>
        <dbReference type="Rhea" id="RHEA-COMP:11604"/>
        <dbReference type="ChEBI" id="CHEBI:15378"/>
        <dbReference type="ChEBI" id="CHEBI:29999"/>
        <dbReference type="ChEBI" id="CHEBI:30616"/>
        <dbReference type="ChEBI" id="CHEBI:83421"/>
        <dbReference type="ChEBI" id="CHEBI:456216"/>
        <dbReference type="EC" id="2.7.11.1"/>
    </reaction>
</comment>
<evidence type="ECO:0000256" key="9">
    <source>
        <dbReference type="ARBA" id="ARBA00022840"/>
    </source>
</evidence>
<evidence type="ECO:0000256" key="15">
    <source>
        <dbReference type="ARBA" id="ARBA00047899"/>
    </source>
</evidence>
<evidence type="ECO:0000256" key="14">
    <source>
        <dbReference type="ARBA" id="ARBA00023180"/>
    </source>
</evidence>
<dbReference type="PANTHER" id="PTHR47974">
    <property type="entry name" value="OS07G0415500 PROTEIN"/>
    <property type="match status" value="1"/>
</dbReference>
<evidence type="ECO:0000259" key="21">
    <source>
        <dbReference type="PROSITE" id="PS50011"/>
    </source>
</evidence>
<dbReference type="CDD" id="cd14066">
    <property type="entry name" value="STKc_IRAK"/>
    <property type="match status" value="1"/>
</dbReference>
<keyword evidence="6 20" id="KW-0732">Signal</keyword>
<dbReference type="Gene3D" id="3.50.4.10">
    <property type="entry name" value="Hepatocyte Growth Factor"/>
    <property type="match status" value="1"/>
</dbReference>
<dbReference type="GO" id="GO:0005524">
    <property type="term" value="F:ATP binding"/>
    <property type="evidence" value="ECO:0007669"/>
    <property type="project" value="UniProtKB-UniRule"/>
</dbReference>
<dbReference type="AlphaFoldDB" id="A0A7J7N4P8"/>
<dbReference type="EC" id="2.7.11.1" evidence="17"/>
<reference evidence="24 25" key="1">
    <citation type="journal article" date="2020" name="IScience">
        <title>Genome Sequencing of the Endangered Kingdonia uniflora (Circaeasteraceae, Ranunculales) Reveals Potential Mechanisms of Evolutionary Specialization.</title>
        <authorList>
            <person name="Sun Y."/>
            <person name="Deng T."/>
            <person name="Zhang A."/>
            <person name="Moore M.J."/>
            <person name="Landis J.B."/>
            <person name="Lin N."/>
            <person name="Zhang H."/>
            <person name="Zhang X."/>
            <person name="Huang J."/>
            <person name="Zhang X."/>
            <person name="Sun H."/>
            <person name="Wang H."/>
        </authorList>
    </citation>
    <scope>NUCLEOTIDE SEQUENCE [LARGE SCALE GENOMIC DNA]</scope>
    <source>
        <strain evidence="24">TB1705</strain>
        <tissue evidence="24">Leaf</tissue>
    </source>
</reference>
<dbReference type="FunFam" id="1.10.510.10:FF:000537">
    <property type="entry name" value="Putative receptor-like protein kinase"/>
    <property type="match status" value="1"/>
</dbReference>
<evidence type="ECO:0000256" key="4">
    <source>
        <dbReference type="ARBA" id="ARBA00022679"/>
    </source>
</evidence>
<dbReference type="PANTHER" id="PTHR47974:SF3">
    <property type="entry name" value="RECEPTOR-LIKE SERINE_THREONINE-PROTEIN KINASE"/>
    <property type="match status" value="1"/>
</dbReference>
<dbReference type="Gene3D" id="2.90.10.10">
    <property type="entry name" value="Bulb-type lectin domain"/>
    <property type="match status" value="2"/>
</dbReference>
<dbReference type="SUPFAM" id="SSF56112">
    <property type="entry name" value="Protein kinase-like (PK-like)"/>
    <property type="match status" value="1"/>
</dbReference>
<dbReference type="SUPFAM" id="SSF57414">
    <property type="entry name" value="Hairpin loop containing domain-like"/>
    <property type="match status" value="1"/>
</dbReference>
<dbReference type="Gene3D" id="3.30.200.20">
    <property type="entry name" value="Phosphorylase Kinase, domain 1"/>
    <property type="match status" value="1"/>
</dbReference>
<dbReference type="InterPro" id="IPR036426">
    <property type="entry name" value="Bulb-type_lectin_dom_sf"/>
</dbReference>
<keyword evidence="14" id="KW-0325">Glycoprotein</keyword>
<keyword evidence="9 17" id="KW-0067">ATP-binding</keyword>
<evidence type="ECO:0000256" key="12">
    <source>
        <dbReference type="ARBA" id="ARBA00023157"/>
    </source>
</evidence>